<sequence length="129" mass="13507">APPYADLDRRRAAGVGARAQSRPAPLPAGAGRRGAEDRGWRDDPAGGRARAPAATDGEDGARLAERLSRRRPPRPGAATARAPGLFPLRRCCWESAGLVCRRSRICCGTVRCGGPRTGTRAPAARGGQD</sequence>
<feature type="non-terminal residue" evidence="2">
    <location>
        <position position="1"/>
    </location>
</feature>
<evidence type="ECO:0000256" key="1">
    <source>
        <dbReference type="SAM" id="MobiDB-lite"/>
    </source>
</evidence>
<reference evidence="2" key="1">
    <citation type="submission" date="2020-02" db="EMBL/GenBank/DDBJ databases">
        <authorList>
            <person name="Meier V. D."/>
        </authorList>
    </citation>
    <scope>NUCLEOTIDE SEQUENCE</scope>
    <source>
        <strain evidence="2">AVDCRST_MAG18</strain>
    </source>
</reference>
<feature type="compositionally biased region" description="Low complexity" evidence="1">
    <location>
        <begin position="13"/>
        <end position="30"/>
    </location>
</feature>
<protein>
    <submittedName>
        <fullName evidence="2">Uncharacterized protein</fullName>
    </submittedName>
</protein>
<evidence type="ECO:0000313" key="2">
    <source>
        <dbReference type="EMBL" id="CAA9562781.1"/>
    </source>
</evidence>
<accession>A0A6J4UZA5</accession>
<feature type="compositionally biased region" description="Basic and acidic residues" evidence="1">
    <location>
        <begin position="33"/>
        <end position="45"/>
    </location>
</feature>
<feature type="non-terminal residue" evidence="2">
    <location>
        <position position="129"/>
    </location>
</feature>
<dbReference type="EMBL" id="CADCWN010000096">
    <property type="protein sequence ID" value="CAA9562781.1"/>
    <property type="molecule type" value="Genomic_DNA"/>
</dbReference>
<name>A0A6J4UZA5_9BACT</name>
<feature type="region of interest" description="Disordered" evidence="1">
    <location>
        <begin position="1"/>
        <end position="81"/>
    </location>
</feature>
<organism evidence="2">
    <name type="scientific">uncultured Thermomicrobiales bacterium</name>
    <dbReference type="NCBI Taxonomy" id="1645740"/>
    <lineage>
        <taxon>Bacteria</taxon>
        <taxon>Pseudomonadati</taxon>
        <taxon>Thermomicrobiota</taxon>
        <taxon>Thermomicrobia</taxon>
        <taxon>Thermomicrobiales</taxon>
        <taxon>environmental samples</taxon>
    </lineage>
</organism>
<proteinExistence type="predicted"/>
<feature type="compositionally biased region" description="Low complexity" evidence="1">
    <location>
        <begin position="46"/>
        <end position="55"/>
    </location>
</feature>
<dbReference type="AlphaFoldDB" id="A0A6J4UZA5"/>
<gene>
    <name evidence="2" type="ORF">AVDCRST_MAG18-1226</name>
</gene>
<feature type="compositionally biased region" description="Basic and acidic residues" evidence="1">
    <location>
        <begin position="1"/>
        <end position="11"/>
    </location>
</feature>